<sequence length="72" mass="8252">MNFLRIYTFIICVLLVFFVADVAEAKRRRFRKLKKGFKKLKPLGKAALKHIATGFLSKKLGPVASRAMEKKL</sequence>
<evidence type="ECO:0000313" key="2">
    <source>
        <dbReference type="EMBL" id="KHJ90878.1"/>
    </source>
</evidence>
<feature type="transmembrane region" description="Helical" evidence="1">
    <location>
        <begin position="6"/>
        <end position="25"/>
    </location>
</feature>
<gene>
    <name evidence="2" type="ORF">OESDEN_09266</name>
</gene>
<keyword evidence="1" id="KW-0472">Membrane</keyword>
<keyword evidence="3" id="KW-1185">Reference proteome</keyword>
<evidence type="ECO:0000256" key="1">
    <source>
        <dbReference type="SAM" id="Phobius"/>
    </source>
</evidence>
<dbReference type="EMBL" id="KN552578">
    <property type="protein sequence ID" value="KHJ90878.1"/>
    <property type="molecule type" value="Genomic_DNA"/>
</dbReference>
<keyword evidence="1" id="KW-1133">Transmembrane helix</keyword>
<organism evidence="2 3">
    <name type="scientific">Oesophagostomum dentatum</name>
    <name type="common">Nodular worm</name>
    <dbReference type="NCBI Taxonomy" id="61180"/>
    <lineage>
        <taxon>Eukaryota</taxon>
        <taxon>Metazoa</taxon>
        <taxon>Ecdysozoa</taxon>
        <taxon>Nematoda</taxon>
        <taxon>Chromadorea</taxon>
        <taxon>Rhabditida</taxon>
        <taxon>Rhabditina</taxon>
        <taxon>Rhabditomorpha</taxon>
        <taxon>Strongyloidea</taxon>
        <taxon>Strongylidae</taxon>
        <taxon>Oesophagostomum</taxon>
    </lineage>
</organism>
<dbReference type="Proteomes" id="UP000053660">
    <property type="component" value="Unassembled WGS sequence"/>
</dbReference>
<reference evidence="2 3" key="1">
    <citation type="submission" date="2014-03" db="EMBL/GenBank/DDBJ databases">
        <title>Draft genome of the hookworm Oesophagostomum dentatum.</title>
        <authorList>
            <person name="Mitreva M."/>
        </authorList>
    </citation>
    <scope>NUCLEOTIDE SEQUENCE [LARGE SCALE GENOMIC DNA]</scope>
    <source>
        <strain evidence="2 3">OD-Hann</strain>
    </source>
</reference>
<evidence type="ECO:0000313" key="3">
    <source>
        <dbReference type="Proteomes" id="UP000053660"/>
    </source>
</evidence>
<keyword evidence="1" id="KW-0812">Transmembrane</keyword>
<accession>A0A0B1T007</accession>
<name>A0A0B1T007_OESDE</name>
<protein>
    <submittedName>
        <fullName evidence="2">Uncharacterized protein</fullName>
    </submittedName>
</protein>
<dbReference type="AlphaFoldDB" id="A0A0B1T007"/>
<proteinExistence type="predicted"/>